<evidence type="ECO:0000313" key="2">
    <source>
        <dbReference type="EMBL" id="TXT13240.1"/>
    </source>
</evidence>
<dbReference type="PANTHER" id="PTHR21660">
    <property type="entry name" value="THIOESTERASE SUPERFAMILY MEMBER-RELATED"/>
    <property type="match status" value="1"/>
</dbReference>
<sequence>MRPFTPEEAESALFFAERPPWGSELRGNIKAEYCDPMPPLNAKGGRDAEGWRCVFSAVITEGMSNPLGNMHGGCSATIVDVMTSAAIATISSDKFWGLPMLSGVSVTLDMQYFHPGLMWVLGPARAS</sequence>
<organism evidence="2 3">
    <name type="scientific">Vanrija humicola</name>
    <name type="common">Yeast</name>
    <name type="synonym">Cryptococcus humicola</name>
    <dbReference type="NCBI Taxonomy" id="5417"/>
    <lineage>
        <taxon>Eukaryota</taxon>
        <taxon>Fungi</taxon>
        <taxon>Dikarya</taxon>
        <taxon>Basidiomycota</taxon>
        <taxon>Agaricomycotina</taxon>
        <taxon>Tremellomycetes</taxon>
        <taxon>Trichosporonales</taxon>
        <taxon>Trichosporonaceae</taxon>
        <taxon>Vanrija</taxon>
    </lineage>
</organism>
<comment type="caution">
    <text evidence="2">The sequence shown here is derived from an EMBL/GenBank/DDBJ whole genome shotgun (WGS) entry which is preliminary data.</text>
</comment>
<dbReference type="GO" id="GO:0047617">
    <property type="term" value="F:fatty acyl-CoA hydrolase activity"/>
    <property type="evidence" value="ECO:0007669"/>
    <property type="project" value="InterPro"/>
</dbReference>
<dbReference type="Gene3D" id="3.10.129.10">
    <property type="entry name" value="Hotdog Thioesterase"/>
    <property type="match status" value="1"/>
</dbReference>
<name>A0A7D8V1Q6_VANHU</name>
<protein>
    <recommendedName>
        <fullName evidence="4">Thioesterase domain-containing protein</fullName>
    </recommendedName>
</protein>
<accession>A0A7D8V1Q6</accession>
<keyword evidence="3" id="KW-1185">Reference proteome</keyword>
<dbReference type="OrthoDB" id="2831072at2759"/>
<evidence type="ECO:0000313" key="3">
    <source>
        <dbReference type="Proteomes" id="UP000473826"/>
    </source>
</evidence>
<dbReference type="CDD" id="cd03443">
    <property type="entry name" value="PaaI_thioesterase"/>
    <property type="match status" value="1"/>
</dbReference>
<dbReference type="InterPro" id="IPR039298">
    <property type="entry name" value="ACOT13"/>
</dbReference>
<dbReference type="EMBL" id="QKWK01000002">
    <property type="protein sequence ID" value="TXT13240.1"/>
    <property type="molecule type" value="Genomic_DNA"/>
</dbReference>
<dbReference type="SUPFAM" id="SSF54637">
    <property type="entry name" value="Thioesterase/thiol ester dehydrase-isomerase"/>
    <property type="match status" value="1"/>
</dbReference>
<dbReference type="PANTHER" id="PTHR21660:SF1">
    <property type="entry name" value="ACYL-COENZYME A THIOESTERASE 13"/>
    <property type="match status" value="1"/>
</dbReference>
<dbReference type="Proteomes" id="UP000473826">
    <property type="component" value="Unassembled WGS sequence"/>
</dbReference>
<proteinExistence type="predicted"/>
<reference evidence="2 3" key="1">
    <citation type="journal article" date="2019" name="PLoS Genet.">
        <title>Convergent evolution of linked mating-type loci in basidiomycete fungi.</title>
        <authorList>
            <person name="Sun S."/>
            <person name="Coelho M.A."/>
            <person name="Heitman J."/>
            <person name="Nowrousian M."/>
        </authorList>
    </citation>
    <scope>NUCLEOTIDE SEQUENCE [LARGE SCALE GENOMIC DNA]</scope>
    <source>
        <strain evidence="2 3">CBS 4282</strain>
    </source>
</reference>
<evidence type="ECO:0000256" key="1">
    <source>
        <dbReference type="ARBA" id="ARBA00022801"/>
    </source>
</evidence>
<dbReference type="InterPro" id="IPR029069">
    <property type="entry name" value="HotDog_dom_sf"/>
</dbReference>
<gene>
    <name evidence="2" type="ORF">VHUM_00607</name>
</gene>
<dbReference type="AlphaFoldDB" id="A0A7D8V1Q6"/>
<evidence type="ECO:0008006" key="4">
    <source>
        <dbReference type="Google" id="ProtNLM"/>
    </source>
</evidence>
<keyword evidence="1" id="KW-0378">Hydrolase</keyword>